<dbReference type="Proteomes" id="UP000002149">
    <property type="component" value="Chromosome 8"/>
</dbReference>
<gene>
    <name evidence="2" type="ordered locus">CNH02965</name>
</gene>
<organism evidence="2 3">
    <name type="scientific">Cryptococcus deneoformans (strain JEC21 / ATCC MYA-565)</name>
    <name type="common">Cryptococcus neoformans var. neoformans serotype D</name>
    <dbReference type="NCBI Taxonomy" id="214684"/>
    <lineage>
        <taxon>Eukaryota</taxon>
        <taxon>Fungi</taxon>
        <taxon>Dikarya</taxon>
        <taxon>Basidiomycota</taxon>
        <taxon>Agaricomycotina</taxon>
        <taxon>Tremellomycetes</taxon>
        <taxon>Tremellales</taxon>
        <taxon>Cryptococcaceae</taxon>
        <taxon>Cryptococcus</taxon>
        <taxon>Cryptococcus neoformans species complex</taxon>
    </lineage>
</organism>
<accession>A0A0S2M648</accession>
<evidence type="ECO:0000313" key="2">
    <source>
        <dbReference type="EMBL" id="ALO69509.1"/>
    </source>
</evidence>
<dbReference type="VEuPathDB" id="FungiDB:CNH02965"/>
<dbReference type="PaxDb" id="214684-A0A0S2M648"/>
<dbReference type="AlphaFoldDB" id="A0A0S2M648"/>
<feature type="region of interest" description="Disordered" evidence="1">
    <location>
        <begin position="36"/>
        <end position="59"/>
    </location>
</feature>
<dbReference type="KEGG" id="cne:CNH02965"/>
<dbReference type="InParanoid" id="A0A0S2M648"/>
<feature type="region of interest" description="Disordered" evidence="1">
    <location>
        <begin position="238"/>
        <end position="261"/>
    </location>
</feature>
<dbReference type="GeneID" id="36393013"/>
<evidence type="ECO:0000313" key="3">
    <source>
        <dbReference type="Proteomes" id="UP000002149"/>
    </source>
</evidence>
<sequence>MSLASVYDDTASLWSSSATPSPTQIYVQSRSINDSNSGNFSSMSSQSTTATRKRRKNKKLPLAKIFNSKSLFSNTTSQALFSTAGQSLINERNNLRALEKQRKDLLTSLAGVYGMDYRSIKSSFMSERQATAEANGQGDMRKRWDNKVANRDLIREWADSTEESRNGWGEEVWDGMRIRMKEETEKTSRASLVVRNDVEELESRLKGMRSMMEAGMSTGNILGTVTSGNSACRLSTTEGHLEQPTLSPITSTRRFNSNGSVLDGFSSDTLSGL</sequence>
<proteinExistence type="predicted"/>
<dbReference type="RefSeq" id="XP_024514592.1">
    <property type="nucleotide sequence ID" value="XM_024658675.1"/>
</dbReference>
<evidence type="ECO:0000256" key="1">
    <source>
        <dbReference type="SAM" id="MobiDB-lite"/>
    </source>
</evidence>
<protein>
    <submittedName>
        <fullName evidence="2">Uncharacterized protein</fullName>
    </submittedName>
</protein>
<feature type="compositionally biased region" description="Low complexity" evidence="1">
    <location>
        <begin position="36"/>
        <end position="50"/>
    </location>
</feature>
<reference evidence="2 3" key="1">
    <citation type="journal article" date="2005" name="Science">
        <title>The genome of the basidiomycetous yeast and human pathogen Cryptococcus neoformans.</title>
        <authorList>
            <person name="Loftus B.J."/>
            <person name="Fung E."/>
            <person name="Roncaglia P."/>
            <person name="Rowley D."/>
            <person name="Amedeo P."/>
            <person name="Bruno D."/>
            <person name="Vamathevan J."/>
            <person name="Miranda M."/>
            <person name="Anderson I.J."/>
            <person name="Fraser J.A."/>
            <person name="Allen J.E."/>
            <person name="Bosdet I.E."/>
            <person name="Brent M.R."/>
            <person name="Chiu R."/>
            <person name="Doering T.L."/>
            <person name="Donlin M.J."/>
            <person name="D'Souza C.A."/>
            <person name="Fox D.S."/>
            <person name="Grinberg V."/>
            <person name="Fu J."/>
            <person name="Fukushima M."/>
            <person name="Haas B.J."/>
            <person name="Huang J.C."/>
            <person name="Janbon G."/>
            <person name="Jones S.J."/>
            <person name="Koo H.L."/>
            <person name="Krzywinski M.I."/>
            <person name="Kwon-Chung J.K."/>
            <person name="Lengeler K.B."/>
            <person name="Maiti R."/>
            <person name="Marra M.A."/>
            <person name="Marra R.E."/>
            <person name="Mathewson C.A."/>
            <person name="Mitchell T.G."/>
            <person name="Pertea M."/>
            <person name="Riggs F.R."/>
            <person name="Salzberg S.L."/>
            <person name="Schein J.E."/>
            <person name="Shvartsbeyn A."/>
            <person name="Shin H."/>
            <person name="Shumway M."/>
            <person name="Specht C.A."/>
            <person name="Suh B.B."/>
            <person name="Tenney A."/>
            <person name="Utterback T.R."/>
            <person name="Wickes B.L."/>
            <person name="Wortman J.R."/>
            <person name="Wye N.H."/>
            <person name="Kronstad J.W."/>
            <person name="Lodge J.K."/>
            <person name="Heitman J."/>
            <person name="Davis R.W."/>
            <person name="Fraser C.M."/>
            <person name="Hyman R.W."/>
        </authorList>
    </citation>
    <scope>NUCLEOTIDE SEQUENCE [LARGE SCALE GENOMIC DNA]</scope>
    <source>
        <strain evidence="3">JEC21 / ATCC MYA-565</strain>
    </source>
</reference>
<keyword evidence="3" id="KW-1185">Reference proteome</keyword>
<name>A0A0S2M648_CRYD1</name>
<dbReference type="EMBL" id="AE017348">
    <property type="protein sequence ID" value="ALO69509.1"/>
    <property type="molecule type" value="Genomic_DNA"/>
</dbReference>
<dbReference type="OrthoDB" id="2576184at2759"/>